<proteinExistence type="predicted"/>
<accession>A0ABP3N802</accession>
<reference evidence="2" key="1">
    <citation type="journal article" date="2019" name="Int. J. Syst. Evol. Microbiol.">
        <title>The Global Catalogue of Microorganisms (GCM) 10K type strain sequencing project: providing services to taxonomists for standard genome sequencing and annotation.</title>
        <authorList>
            <consortium name="The Broad Institute Genomics Platform"/>
            <consortium name="The Broad Institute Genome Sequencing Center for Infectious Disease"/>
            <person name="Wu L."/>
            <person name="Ma J."/>
        </authorList>
    </citation>
    <scope>NUCLEOTIDE SEQUENCE [LARGE SCALE GENOMIC DNA]</scope>
    <source>
        <strain evidence="2">JCM 10303</strain>
    </source>
</reference>
<sequence>MVGTTAPVRSADARVVGGCESTAAAVTATLGAAIATLPDEAGTSVPVLVLADAYSRWAARRFARRCADPARRLRPSDSTGLETSELLRKFAIASGWRGPCYLLAGSDAAEFLETGRAFAATGPVVLCEVAPLDTDALDDPGCTVTAVVLTGADSVLDIPQAPPGALLAAAGSAGGRG</sequence>
<dbReference type="Proteomes" id="UP001500729">
    <property type="component" value="Unassembled WGS sequence"/>
</dbReference>
<protein>
    <submittedName>
        <fullName evidence="1">Uncharacterized protein</fullName>
    </submittedName>
</protein>
<comment type="caution">
    <text evidence="1">The sequence shown here is derived from an EMBL/GenBank/DDBJ whole genome shotgun (WGS) entry which is preliminary data.</text>
</comment>
<keyword evidence="2" id="KW-1185">Reference proteome</keyword>
<name>A0ABP3N802_SACER</name>
<organism evidence="1 2">
    <name type="scientific">Saccharopolyspora erythraea</name>
    <name type="common">Streptomyces erythraeus</name>
    <dbReference type="NCBI Taxonomy" id="1836"/>
    <lineage>
        <taxon>Bacteria</taxon>
        <taxon>Bacillati</taxon>
        <taxon>Actinomycetota</taxon>
        <taxon>Actinomycetes</taxon>
        <taxon>Pseudonocardiales</taxon>
        <taxon>Pseudonocardiaceae</taxon>
        <taxon>Saccharopolyspora</taxon>
    </lineage>
</organism>
<gene>
    <name evidence="1" type="ORF">GCM10009533_39080</name>
</gene>
<dbReference type="EMBL" id="BAAAGS010000025">
    <property type="protein sequence ID" value="GAA0536065.1"/>
    <property type="molecule type" value="Genomic_DNA"/>
</dbReference>
<evidence type="ECO:0000313" key="1">
    <source>
        <dbReference type="EMBL" id="GAA0536065.1"/>
    </source>
</evidence>
<evidence type="ECO:0000313" key="2">
    <source>
        <dbReference type="Proteomes" id="UP001500729"/>
    </source>
</evidence>